<evidence type="ECO:0000313" key="1">
    <source>
        <dbReference type="EMBL" id="GAE49014.1"/>
    </source>
</evidence>
<comment type="caution">
    <text evidence="1">The sequence shown here is derived from an EMBL/GenBank/DDBJ whole genome shotgun (WGS) entry which is preliminary data.</text>
</comment>
<dbReference type="Proteomes" id="UP000019143">
    <property type="component" value="Unassembled WGS sequence"/>
</dbReference>
<gene>
    <name evidence="1" type="ORF">XPU_0546</name>
</gene>
<reference evidence="1 2" key="1">
    <citation type="submission" date="2014-01" db="EMBL/GenBank/DDBJ databases">
        <title>Genome sequence and analysis of Xanthomonas arboricola pv. pruni.</title>
        <authorList>
            <person name="Fujikawa T."/>
            <person name="Nakazono-Nagaoka E."/>
        </authorList>
    </citation>
    <scope>NUCLEOTIDE SEQUENCE [LARGE SCALE GENOMIC DNA]</scope>
    <source>
        <strain evidence="2">MAFF 311562</strain>
    </source>
</reference>
<sequence length="278" mass="29524">MQTLPRAATPIQRAPARLDQIGRVQVVLRMPGVEQTVVAHMADQPRQDAALGRLVEIDHHVAAEQRRVRAADIVTRCQQVQLAVFDELAQRRDDPALALVGAAAALEVLALDRCIQRGDAVDGVDAARGGFQHLGVDVGGDDADRRGQGAEGFAGGDGDGVGLLTGGGRAGPDLQRRLRGALLQFFAQLVEVVRLAEERGQIGGQRVGERLPFLLVVACFHLVQVVAEGAQAEHAKTTRQPAIHHVALGRSQGDADTLIDQVADALEIAVAKIKFACV</sequence>
<protein>
    <submittedName>
        <fullName evidence="1">Uncharacterized protein</fullName>
    </submittedName>
</protein>
<name>W4RZD3_9XANT</name>
<organism evidence="1 2">
    <name type="scientific">Xanthomonas arboricola pv. pruni str. MAFF 311562</name>
    <dbReference type="NCBI Taxonomy" id="1414836"/>
    <lineage>
        <taxon>Bacteria</taxon>
        <taxon>Pseudomonadati</taxon>
        <taxon>Pseudomonadota</taxon>
        <taxon>Gammaproteobacteria</taxon>
        <taxon>Lysobacterales</taxon>
        <taxon>Lysobacteraceae</taxon>
        <taxon>Xanthomonas</taxon>
    </lineage>
</organism>
<proteinExistence type="predicted"/>
<dbReference type="EMBL" id="BAVB01000078">
    <property type="protein sequence ID" value="GAE49014.1"/>
    <property type="molecule type" value="Genomic_DNA"/>
</dbReference>
<accession>W4RZD3</accession>
<dbReference type="AlphaFoldDB" id="W4RZD3"/>
<evidence type="ECO:0000313" key="2">
    <source>
        <dbReference type="Proteomes" id="UP000019143"/>
    </source>
</evidence>